<dbReference type="Proteomes" id="UP000824120">
    <property type="component" value="Chromosome 2"/>
</dbReference>
<dbReference type="EMBL" id="JACXVP010000002">
    <property type="protein sequence ID" value="KAG5619634.1"/>
    <property type="molecule type" value="Genomic_DNA"/>
</dbReference>
<dbReference type="AlphaFoldDB" id="A0A9J6A5I1"/>
<reference evidence="2 3" key="1">
    <citation type="submission" date="2020-09" db="EMBL/GenBank/DDBJ databases">
        <title>De no assembly of potato wild relative species, Solanum commersonii.</title>
        <authorList>
            <person name="Cho K."/>
        </authorList>
    </citation>
    <scope>NUCLEOTIDE SEQUENCE [LARGE SCALE GENOMIC DNA]</scope>
    <source>
        <strain evidence="2">LZ3.2</strain>
        <tissue evidence="2">Leaf</tissue>
    </source>
</reference>
<comment type="caution">
    <text evidence="2">The sequence shown here is derived from an EMBL/GenBank/DDBJ whole genome shotgun (WGS) entry which is preliminary data.</text>
</comment>
<feature type="region of interest" description="Disordered" evidence="1">
    <location>
        <begin position="75"/>
        <end position="94"/>
    </location>
</feature>
<dbReference type="GO" id="GO:0006508">
    <property type="term" value="P:proteolysis"/>
    <property type="evidence" value="ECO:0007669"/>
    <property type="project" value="InterPro"/>
</dbReference>
<proteinExistence type="predicted"/>
<organism evidence="2 3">
    <name type="scientific">Solanum commersonii</name>
    <name type="common">Commerson's wild potato</name>
    <name type="synonym">Commerson's nightshade</name>
    <dbReference type="NCBI Taxonomy" id="4109"/>
    <lineage>
        <taxon>Eukaryota</taxon>
        <taxon>Viridiplantae</taxon>
        <taxon>Streptophyta</taxon>
        <taxon>Embryophyta</taxon>
        <taxon>Tracheophyta</taxon>
        <taxon>Spermatophyta</taxon>
        <taxon>Magnoliopsida</taxon>
        <taxon>eudicotyledons</taxon>
        <taxon>Gunneridae</taxon>
        <taxon>Pentapetalae</taxon>
        <taxon>asterids</taxon>
        <taxon>lamiids</taxon>
        <taxon>Solanales</taxon>
        <taxon>Solanaceae</taxon>
        <taxon>Solanoideae</taxon>
        <taxon>Solaneae</taxon>
        <taxon>Solanum</taxon>
    </lineage>
</organism>
<gene>
    <name evidence="2" type="ORF">H5410_004852</name>
</gene>
<evidence type="ECO:0000256" key="1">
    <source>
        <dbReference type="SAM" id="MobiDB-lite"/>
    </source>
</evidence>
<evidence type="ECO:0000313" key="2">
    <source>
        <dbReference type="EMBL" id="KAG5619634.1"/>
    </source>
</evidence>
<dbReference type="InterPro" id="IPR001969">
    <property type="entry name" value="Aspartic_peptidase_AS"/>
</dbReference>
<dbReference type="SUPFAM" id="SSF50630">
    <property type="entry name" value="Acid proteases"/>
    <property type="match status" value="1"/>
</dbReference>
<dbReference type="OrthoDB" id="1939491at2759"/>
<dbReference type="GO" id="GO:0004190">
    <property type="term" value="F:aspartic-type endopeptidase activity"/>
    <property type="evidence" value="ECO:0007669"/>
    <property type="project" value="InterPro"/>
</dbReference>
<name>A0A9J6A5I1_SOLCO</name>
<protein>
    <submittedName>
        <fullName evidence="2">Uncharacterized protein</fullName>
    </submittedName>
</protein>
<dbReference type="CDD" id="cd00303">
    <property type="entry name" value="retropepsin_like"/>
    <property type="match status" value="1"/>
</dbReference>
<accession>A0A9J6A5I1</accession>
<dbReference type="InterPro" id="IPR021109">
    <property type="entry name" value="Peptidase_aspartic_dom_sf"/>
</dbReference>
<sequence>MVSLEGLDEVKSNLEELEEVDEIAGAGVAGPVTDHKKGAPHREGCYICGETSHAACYCPSLSKLSAMVVAQKQQEQASAQTGGPPEEQCGHAGGADKGKNVAVGMFNHMALFNHMTLAALAAQPASIRPCKSLFVNAKLNDKNVRIMIDTGATHNFVTKERAKDLCLNYVSSDTMLKTFNALPTTVHGFTPKVCGTGAVAKSGGGACTAP</sequence>
<keyword evidence="3" id="KW-1185">Reference proteome</keyword>
<dbReference type="Gene3D" id="2.40.70.10">
    <property type="entry name" value="Acid Proteases"/>
    <property type="match status" value="1"/>
</dbReference>
<evidence type="ECO:0000313" key="3">
    <source>
        <dbReference type="Proteomes" id="UP000824120"/>
    </source>
</evidence>
<dbReference type="PROSITE" id="PS00141">
    <property type="entry name" value="ASP_PROTEASE"/>
    <property type="match status" value="1"/>
</dbReference>
<dbReference type="Pfam" id="PF13650">
    <property type="entry name" value="Asp_protease_2"/>
    <property type="match status" value="1"/>
</dbReference>